<evidence type="ECO:0000313" key="1">
    <source>
        <dbReference type="EMBL" id="OMJ13767.1"/>
    </source>
</evidence>
<dbReference type="EMBL" id="LSSM01004943">
    <property type="protein sequence ID" value="OMJ13767.1"/>
    <property type="molecule type" value="Genomic_DNA"/>
</dbReference>
<sequence length="9" mass="1077">MDPLDFQDP</sequence>
<proteinExistence type="predicted"/>
<reference evidence="2" key="1">
    <citation type="submission" date="2017-01" db="EMBL/GenBank/DDBJ databases">
        <authorList>
            <person name="Wang Y."/>
            <person name="White M."/>
            <person name="Kvist S."/>
            <person name="Moncalvo J.-M."/>
        </authorList>
    </citation>
    <scope>NUCLEOTIDE SEQUENCE [LARGE SCALE GENOMIC DNA]</scope>
    <source>
        <strain evidence="2">ID-206-W2</strain>
    </source>
</reference>
<dbReference type="Proteomes" id="UP000187429">
    <property type="component" value="Unassembled WGS sequence"/>
</dbReference>
<comment type="caution">
    <text evidence="1">The sequence shown here is derived from an EMBL/GenBank/DDBJ whole genome shotgun (WGS) entry which is preliminary data.</text>
</comment>
<feature type="non-terminal residue" evidence="1">
    <location>
        <position position="9"/>
    </location>
</feature>
<keyword evidence="2" id="KW-1185">Reference proteome</keyword>
<accession>A0A1R1XGJ8</accession>
<evidence type="ECO:0000313" key="2">
    <source>
        <dbReference type="Proteomes" id="UP000187429"/>
    </source>
</evidence>
<name>A0A1R1XGJ8_9FUNG</name>
<gene>
    <name evidence="1" type="ORF">AYI69_g8859</name>
</gene>
<organism evidence="1 2">
    <name type="scientific">Smittium culicis</name>
    <dbReference type="NCBI Taxonomy" id="133412"/>
    <lineage>
        <taxon>Eukaryota</taxon>
        <taxon>Fungi</taxon>
        <taxon>Fungi incertae sedis</taxon>
        <taxon>Zoopagomycota</taxon>
        <taxon>Kickxellomycotina</taxon>
        <taxon>Harpellomycetes</taxon>
        <taxon>Harpellales</taxon>
        <taxon>Legeriomycetaceae</taxon>
        <taxon>Smittium</taxon>
    </lineage>
</organism>
<protein>
    <submittedName>
        <fullName evidence="1">Uncharacterized protein</fullName>
    </submittedName>
</protein>